<feature type="transmembrane region" description="Helical" evidence="1">
    <location>
        <begin position="6"/>
        <end position="25"/>
    </location>
</feature>
<evidence type="ECO:0000256" key="1">
    <source>
        <dbReference type="SAM" id="Phobius"/>
    </source>
</evidence>
<keyword evidence="3" id="KW-1185">Reference proteome</keyword>
<comment type="caution">
    <text evidence="2">The sequence shown here is derived from an EMBL/GenBank/DDBJ whole genome shotgun (WGS) entry which is preliminary data.</text>
</comment>
<name>A1ZDA3_MICM2</name>
<evidence type="ECO:0000313" key="3">
    <source>
        <dbReference type="Proteomes" id="UP000004095"/>
    </source>
</evidence>
<keyword evidence="1" id="KW-1133">Transmembrane helix</keyword>
<protein>
    <submittedName>
        <fullName evidence="2">Uncharacterized protein</fullName>
    </submittedName>
</protein>
<accession>A1ZDA3</accession>
<dbReference type="AlphaFoldDB" id="A1ZDA3"/>
<reference evidence="2 3" key="1">
    <citation type="submission" date="2007-01" db="EMBL/GenBank/DDBJ databases">
        <authorList>
            <person name="Haygood M."/>
            <person name="Podell S."/>
            <person name="Anderson C."/>
            <person name="Hopkinson B."/>
            <person name="Roe K."/>
            <person name="Barbeau K."/>
            <person name="Gaasterland T."/>
            <person name="Ferriera S."/>
            <person name="Johnson J."/>
            <person name="Kravitz S."/>
            <person name="Beeson K."/>
            <person name="Sutton G."/>
            <person name="Rogers Y.-H."/>
            <person name="Friedman R."/>
            <person name="Frazier M."/>
            <person name="Venter J.C."/>
        </authorList>
    </citation>
    <scope>NUCLEOTIDE SEQUENCE [LARGE SCALE GENOMIC DNA]</scope>
    <source>
        <strain evidence="2 3">ATCC 23134</strain>
    </source>
</reference>
<keyword evidence="1" id="KW-0812">Transmembrane</keyword>
<dbReference type="EMBL" id="AAWS01000002">
    <property type="protein sequence ID" value="EAY31642.1"/>
    <property type="molecule type" value="Genomic_DNA"/>
</dbReference>
<evidence type="ECO:0000313" key="2">
    <source>
        <dbReference type="EMBL" id="EAY31642.1"/>
    </source>
</evidence>
<dbReference type="Proteomes" id="UP000004095">
    <property type="component" value="Unassembled WGS sequence"/>
</dbReference>
<proteinExistence type="predicted"/>
<gene>
    <name evidence="2" type="ORF">M23134_05148</name>
</gene>
<sequence length="37" mass="4360">MGGDRFYLATLSSVLWAVKWAIFTFKDKKLGRRLKKQ</sequence>
<organism evidence="2 3">
    <name type="scientific">Microscilla marina ATCC 23134</name>
    <dbReference type="NCBI Taxonomy" id="313606"/>
    <lineage>
        <taxon>Bacteria</taxon>
        <taxon>Pseudomonadati</taxon>
        <taxon>Bacteroidota</taxon>
        <taxon>Cytophagia</taxon>
        <taxon>Cytophagales</taxon>
        <taxon>Microscillaceae</taxon>
        <taxon>Microscilla</taxon>
    </lineage>
</organism>
<keyword evidence="1" id="KW-0472">Membrane</keyword>